<evidence type="ECO:0000259" key="1">
    <source>
        <dbReference type="PROSITE" id="PS50181"/>
    </source>
</evidence>
<evidence type="ECO:0000313" key="3">
    <source>
        <dbReference type="Proteomes" id="UP001632037"/>
    </source>
</evidence>
<reference evidence="2 3" key="1">
    <citation type="submission" date="2024-09" db="EMBL/GenBank/DDBJ databases">
        <title>Genome sequencing and assembly of Phytophthora oleae, isolate VK10A, causative agent of rot of olive drupes.</title>
        <authorList>
            <person name="Conti Taguali S."/>
            <person name="Riolo M."/>
            <person name="La Spada F."/>
            <person name="Cacciola S.O."/>
            <person name="Dionisio G."/>
        </authorList>
    </citation>
    <scope>NUCLEOTIDE SEQUENCE [LARGE SCALE GENOMIC DNA]</scope>
    <source>
        <strain evidence="2 3">VK10A</strain>
    </source>
</reference>
<dbReference type="Gene3D" id="1.20.1280.50">
    <property type="match status" value="1"/>
</dbReference>
<dbReference type="Proteomes" id="UP001632037">
    <property type="component" value="Unassembled WGS sequence"/>
</dbReference>
<proteinExistence type="predicted"/>
<organism evidence="2 3">
    <name type="scientific">Phytophthora oleae</name>
    <dbReference type="NCBI Taxonomy" id="2107226"/>
    <lineage>
        <taxon>Eukaryota</taxon>
        <taxon>Sar</taxon>
        <taxon>Stramenopiles</taxon>
        <taxon>Oomycota</taxon>
        <taxon>Peronosporomycetes</taxon>
        <taxon>Peronosporales</taxon>
        <taxon>Peronosporaceae</taxon>
        <taxon>Phytophthora</taxon>
    </lineage>
</organism>
<keyword evidence="3" id="KW-1185">Reference proteome</keyword>
<dbReference type="EMBL" id="JBIMZQ010000046">
    <property type="protein sequence ID" value="KAL3659463.1"/>
    <property type="molecule type" value="Genomic_DNA"/>
</dbReference>
<accession>A0ABD3EYA1</accession>
<evidence type="ECO:0000313" key="2">
    <source>
        <dbReference type="EMBL" id="KAL3659463.1"/>
    </source>
</evidence>
<feature type="domain" description="F-box" evidence="1">
    <location>
        <begin position="140"/>
        <end position="186"/>
    </location>
</feature>
<gene>
    <name evidence="2" type="ORF">V7S43_015455</name>
</gene>
<dbReference type="InterPro" id="IPR036047">
    <property type="entry name" value="F-box-like_dom_sf"/>
</dbReference>
<comment type="caution">
    <text evidence="2">The sequence shown here is derived from an EMBL/GenBank/DDBJ whole genome shotgun (WGS) entry which is preliminary data.</text>
</comment>
<sequence>MNADLSAAGALLWMTHRLLHEHGWTVHGCALESFKGDVNLLPAQRFQLPEASGEDADVHVRALRVGRKLFVHFVSSASSVQIGLKISEFVKPRTTEAVEGDQDRVVVTDKWRCNLEILRWRLERNLFPEFSTDSASVASAAELSRLPEPLLARVAGFLTVPDFCRVAQLNKYLHQLQEFGELWQEFLQRDYPLLHGEGDPKALYLSYWIRQKRMKAWTQCEQERRLRAFMLRRQNHGRWRGGGRLPAPPLHLPPPPFLPLGGEPWSLRPPPHPDLLGDEDLEPFAFYLDPRFY</sequence>
<name>A0ABD3EYA1_9STRA</name>
<dbReference type="InterPro" id="IPR001810">
    <property type="entry name" value="F-box_dom"/>
</dbReference>
<protein>
    <recommendedName>
        <fullName evidence="1">F-box domain-containing protein</fullName>
    </recommendedName>
</protein>
<dbReference type="PROSITE" id="PS50181">
    <property type="entry name" value="FBOX"/>
    <property type="match status" value="1"/>
</dbReference>
<dbReference type="AlphaFoldDB" id="A0ABD3EYA1"/>
<dbReference type="SUPFAM" id="SSF81383">
    <property type="entry name" value="F-box domain"/>
    <property type="match status" value="1"/>
</dbReference>